<dbReference type="EC" id="3.4.21.89" evidence="3 7"/>
<reference evidence="9 10" key="1">
    <citation type="journal article" date="2016" name="Syst. Appl. Microbiol.">
        <title>Pararhizobium polonicum sp. nov. isolated from tumors on stone fruit rootstocks.</title>
        <authorList>
            <person name="Pulawska J."/>
            <person name="Kuzmanovic N."/>
            <person name="Willems A."/>
            <person name="Pothier J.F."/>
        </authorList>
    </citation>
    <scope>NUCLEOTIDE SEQUENCE [LARGE SCALE GENOMIC DNA]</scope>
    <source>
        <strain evidence="9 10">F5.1</strain>
    </source>
</reference>
<dbReference type="PANTHER" id="PTHR43390">
    <property type="entry name" value="SIGNAL PEPTIDASE I"/>
    <property type="match status" value="1"/>
</dbReference>
<dbReference type="InterPro" id="IPR019533">
    <property type="entry name" value="Peptidase_S26"/>
</dbReference>
<evidence type="ECO:0000256" key="6">
    <source>
        <dbReference type="PIRSR" id="PIRSR600223-1"/>
    </source>
</evidence>
<dbReference type="GO" id="GO:0004252">
    <property type="term" value="F:serine-type endopeptidase activity"/>
    <property type="evidence" value="ECO:0007669"/>
    <property type="project" value="InterPro"/>
</dbReference>
<dbReference type="InterPro" id="IPR019758">
    <property type="entry name" value="Pept_S26A_signal_pept_1_CS"/>
</dbReference>
<dbReference type="PATRIC" id="fig|1612624.7.peg.2422"/>
<dbReference type="NCBIfam" id="TIGR02227">
    <property type="entry name" value="sigpep_I_bact"/>
    <property type="match status" value="1"/>
</dbReference>
<dbReference type="Proteomes" id="UP000093111">
    <property type="component" value="Unassembled WGS sequence"/>
</dbReference>
<sequence>MILLTPPLFVTGLAAVAAAPMFLAVIIRTFIVQPFHIPANSMFPTLQNGDLLLANKFAYGYKRFSYFFNSGPEINLFDNAPKRGEVVIFRFPPDPSINYVKRIIGEAGDRIRVTAGRLYINDVIVPRERQGTTPIPGNTEGYLIEYLETLPGGKTHVIVEFSDDERGDNTREFLVPAGHYFMMGDNRDNSADSRFDVGFVPEENIYAKASFVLTNETAPDRRNWVN</sequence>
<feature type="active site" evidence="6">
    <location>
        <position position="101"/>
    </location>
</feature>
<keyword evidence="5 7" id="KW-0378">Hydrolase</keyword>
<dbReference type="GO" id="GO:0009003">
    <property type="term" value="F:signal peptidase activity"/>
    <property type="evidence" value="ECO:0007669"/>
    <property type="project" value="UniProtKB-EC"/>
</dbReference>
<evidence type="ECO:0000256" key="2">
    <source>
        <dbReference type="ARBA" id="ARBA00009370"/>
    </source>
</evidence>
<accession>A0A1C7NWT9</accession>
<dbReference type="CDD" id="cd06530">
    <property type="entry name" value="S26_SPase_I"/>
    <property type="match status" value="1"/>
</dbReference>
<dbReference type="SUPFAM" id="SSF51306">
    <property type="entry name" value="LexA/Signal peptidase"/>
    <property type="match status" value="1"/>
</dbReference>
<organism evidence="9 10">
    <name type="scientific">Pararhizobium polonicum</name>
    <dbReference type="NCBI Taxonomy" id="1612624"/>
    <lineage>
        <taxon>Bacteria</taxon>
        <taxon>Pseudomonadati</taxon>
        <taxon>Pseudomonadota</taxon>
        <taxon>Alphaproteobacteria</taxon>
        <taxon>Hyphomicrobiales</taxon>
        <taxon>Rhizobiaceae</taxon>
        <taxon>Rhizobium/Agrobacterium group</taxon>
        <taxon>Pararhizobium</taxon>
    </lineage>
</organism>
<evidence type="ECO:0000256" key="5">
    <source>
        <dbReference type="ARBA" id="ARBA00022801"/>
    </source>
</evidence>
<dbReference type="AlphaFoldDB" id="A0A1C7NWT9"/>
<feature type="domain" description="Peptidase S26" evidence="8">
    <location>
        <begin position="18"/>
        <end position="213"/>
    </location>
</feature>
<evidence type="ECO:0000256" key="4">
    <source>
        <dbReference type="ARBA" id="ARBA00019232"/>
    </source>
</evidence>
<gene>
    <name evidence="9" type="ORF">ADU59_23665</name>
</gene>
<evidence type="ECO:0000256" key="3">
    <source>
        <dbReference type="ARBA" id="ARBA00013208"/>
    </source>
</evidence>
<proteinExistence type="inferred from homology"/>
<dbReference type="GO" id="GO:0006465">
    <property type="term" value="P:signal peptide processing"/>
    <property type="evidence" value="ECO:0007669"/>
    <property type="project" value="InterPro"/>
</dbReference>
<keyword evidence="10" id="KW-1185">Reference proteome</keyword>
<dbReference type="PRINTS" id="PR00727">
    <property type="entry name" value="LEADERPTASE"/>
</dbReference>
<evidence type="ECO:0000259" key="8">
    <source>
        <dbReference type="Pfam" id="PF10502"/>
    </source>
</evidence>
<dbReference type="GO" id="GO:0016020">
    <property type="term" value="C:membrane"/>
    <property type="evidence" value="ECO:0007669"/>
    <property type="project" value="UniProtKB-SubCell"/>
</dbReference>
<keyword evidence="7" id="KW-0645">Protease</keyword>
<dbReference type="PROSITE" id="PS00761">
    <property type="entry name" value="SPASE_I_3"/>
    <property type="match status" value="1"/>
</dbReference>
<dbReference type="EMBL" id="LGLV01000016">
    <property type="protein sequence ID" value="OBZ93146.1"/>
    <property type="molecule type" value="Genomic_DNA"/>
</dbReference>
<comment type="subcellular location">
    <subcellularLocation>
        <location evidence="7">Membrane</location>
        <topology evidence="7">Single-pass type II membrane protein</topology>
    </subcellularLocation>
</comment>
<comment type="similarity">
    <text evidence="2 7">Belongs to the peptidase S26 family.</text>
</comment>
<dbReference type="InterPro" id="IPR000223">
    <property type="entry name" value="Pept_S26A_signal_pept_1"/>
</dbReference>
<dbReference type="STRING" id="1612624.ADU59_23665"/>
<name>A0A1C7NWT9_9HYPH</name>
<evidence type="ECO:0000313" key="10">
    <source>
        <dbReference type="Proteomes" id="UP000093111"/>
    </source>
</evidence>
<comment type="catalytic activity">
    <reaction evidence="1 7">
        <text>Cleavage of hydrophobic, N-terminal signal or leader sequences from secreted and periplasmic proteins.</text>
        <dbReference type="EC" id="3.4.21.89"/>
    </reaction>
</comment>
<comment type="caution">
    <text evidence="9">The sequence shown here is derived from an EMBL/GenBank/DDBJ whole genome shotgun (WGS) entry which is preliminary data.</text>
</comment>
<protein>
    <recommendedName>
        <fullName evidence="4 7">Signal peptidase I</fullName>
        <ecNumber evidence="3 7">3.4.21.89</ecNumber>
    </recommendedName>
</protein>
<evidence type="ECO:0000256" key="1">
    <source>
        <dbReference type="ARBA" id="ARBA00000677"/>
    </source>
</evidence>
<dbReference type="InterPro" id="IPR036286">
    <property type="entry name" value="LexA/Signal_pep-like_sf"/>
</dbReference>
<evidence type="ECO:0000313" key="9">
    <source>
        <dbReference type="EMBL" id="OBZ93146.1"/>
    </source>
</evidence>
<evidence type="ECO:0000256" key="7">
    <source>
        <dbReference type="RuleBase" id="RU362042"/>
    </source>
</evidence>
<dbReference type="PANTHER" id="PTHR43390:SF1">
    <property type="entry name" value="CHLOROPLAST PROCESSING PEPTIDASE"/>
    <property type="match status" value="1"/>
</dbReference>
<dbReference type="Gene3D" id="2.10.109.10">
    <property type="entry name" value="Umud Fragment, subunit A"/>
    <property type="match status" value="1"/>
</dbReference>
<feature type="active site" evidence="6">
    <location>
        <position position="41"/>
    </location>
</feature>
<dbReference type="Pfam" id="PF10502">
    <property type="entry name" value="Peptidase_S26"/>
    <property type="match status" value="1"/>
</dbReference>